<dbReference type="EMBL" id="CAJNOQ010003510">
    <property type="protein sequence ID" value="CAF1016088.1"/>
    <property type="molecule type" value="Genomic_DNA"/>
</dbReference>
<dbReference type="EMBL" id="CAJOBA010039259">
    <property type="protein sequence ID" value="CAF4074689.1"/>
    <property type="molecule type" value="Genomic_DNA"/>
</dbReference>
<accession>A0A814HXT8</accession>
<dbReference type="Gene3D" id="1.20.80.10">
    <property type="match status" value="1"/>
</dbReference>
<dbReference type="SUPFAM" id="SSF54236">
    <property type="entry name" value="Ubiquitin-like"/>
    <property type="match status" value="1"/>
</dbReference>
<evidence type="ECO:0000256" key="1">
    <source>
        <dbReference type="SAM" id="MobiDB-lite"/>
    </source>
</evidence>
<protein>
    <recommendedName>
        <fullName evidence="2">FERM domain-containing protein</fullName>
    </recommendedName>
</protein>
<dbReference type="InterPro" id="IPR029071">
    <property type="entry name" value="Ubiquitin-like_domsf"/>
</dbReference>
<reference evidence="3" key="1">
    <citation type="submission" date="2021-02" db="EMBL/GenBank/DDBJ databases">
        <authorList>
            <person name="Nowell W R."/>
        </authorList>
    </citation>
    <scope>NUCLEOTIDE SEQUENCE</scope>
</reference>
<dbReference type="InterPro" id="IPR000299">
    <property type="entry name" value="FERM_domain"/>
</dbReference>
<dbReference type="PANTHER" id="PTHR23280">
    <property type="entry name" value="4.1 G PROTEIN"/>
    <property type="match status" value="1"/>
</dbReference>
<dbReference type="Gene3D" id="3.10.20.90">
    <property type="entry name" value="Phosphatidylinositol 3-kinase Catalytic Subunit, Chain A, domain 1"/>
    <property type="match status" value="1"/>
</dbReference>
<dbReference type="AlphaFoldDB" id="A0A814HXT8"/>
<feature type="non-terminal residue" evidence="3">
    <location>
        <position position="450"/>
    </location>
</feature>
<dbReference type="Proteomes" id="UP000677228">
    <property type="component" value="Unassembled WGS sequence"/>
</dbReference>
<feature type="region of interest" description="Disordered" evidence="1">
    <location>
        <begin position="368"/>
        <end position="392"/>
    </location>
</feature>
<dbReference type="InterPro" id="IPR014352">
    <property type="entry name" value="FERM/acyl-CoA-bd_prot_sf"/>
</dbReference>
<dbReference type="SMART" id="SM00295">
    <property type="entry name" value="B41"/>
    <property type="match status" value="1"/>
</dbReference>
<dbReference type="InterPro" id="IPR035963">
    <property type="entry name" value="FERM_2"/>
</dbReference>
<feature type="compositionally biased region" description="Low complexity" evidence="1">
    <location>
        <begin position="371"/>
        <end position="392"/>
    </location>
</feature>
<dbReference type="GO" id="GO:0005856">
    <property type="term" value="C:cytoskeleton"/>
    <property type="evidence" value="ECO:0007669"/>
    <property type="project" value="TreeGrafter"/>
</dbReference>
<keyword evidence="7" id="KW-1185">Reference proteome</keyword>
<evidence type="ECO:0000313" key="7">
    <source>
        <dbReference type="Proteomes" id="UP000663829"/>
    </source>
</evidence>
<dbReference type="SUPFAM" id="SSF50729">
    <property type="entry name" value="PH domain-like"/>
    <property type="match status" value="1"/>
</dbReference>
<dbReference type="EMBL" id="CAJNOK010017701">
    <property type="protein sequence ID" value="CAF1268921.1"/>
    <property type="molecule type" value="Genomic_DNA"/>
</dbReference>
<evidence type="ECO:0000259" key="2">
    <source>
        <dbReference type="PROSITE" id="PS50057"/>
    </source>
</evidence>
<dbReference type="EMBL" id="CAJOBC010003510">
    <property type="protein sequence ID" value="CAF3787649.1"/>
    <property type="molecule type" value="Genomic_DNA"/>
</dbReference>
<dbReference type="Proteomes" id="UP000681722">
    <property type="component" value="Unassembled WGS sequence"/>
</dbReference>
<dbReference type="GO" id="GO:0031032">
    <property type="term" value="P:actomyosin structure organization"/>
    <property type="evidence" value="ECO:0007669"/>
    <property type="project" value="TreeGrafter"/>
</dbReference>
<evidence type="ECO:0000313" key="5">
    <source>
        <dbReference type="EMBL" id="CAF3787649.1"/>
    </source>
</evidence>
<dbReference type="Pfam" id="PF00373">
    <property type="entry name" value="FERM_M"/>
    <property type="match status" value="1"/>
</dbReference>
<dbReference type="InterPro" id="IPR019748">
    <property type="entry name" value="FERM_central"/>
</dbReference>
<dbReference type="PANTHER" id="PTHR23280:SF21">
    <property type="entry name" value="PROTEIN 4.1 HOMOLOG"/>
    <property type="match status" value="1"/>
</dbReference>
<proteinExistence type="predicted"/>
<evidence type="ECO:0000313" key="3">
    <source>
        <dbReference type="EMBL" id="CAF1016088.1"/>
    </source>
</evidence>
<feature type="domain" description="FERM" evidence="2">
    <location>
        <begin position="43"/>
        <end position="331"/>
    </location>
</feature>
<dbReference type="Proteomes" id="UP000663829">
    <property type="component" value="Unassembled WGS sequence"/>
</dbReference>
<dbReference type="InterPro" id="IPR019749">
    <property type="entry name" value="Band_41_domain"/>
</dbReference>
<name>A0A814HXT8_9BILA</name>
<organism evidence="3 7">
    <name type="scientific">Didymodactylos carnosus</name>
    <dbReference type="NCBI Taxonomy" id="1234261"/>
    <lineage>
        <taxon>Eukaryota</taxon>
        <taxon>Metazoa</taxon>
        <taxon>Spiralia</taxon>
        <taxon>Gnathifera</taxon>
        <taxon>Rotifera</taxon>
        <taxon>Eurotatoria</taxon>
        <taxon>Bdelloidea</taxon>
        <taxon>Philodinida</taxon>
        <taxon>Philodinidae</taxon>
        <taxon>Didymodactylos</taxon>
    </lineage>
</organism>
<dbReference type="Proteomes" id="UP000682733">
    <property type="component" value="Unassembled WGS sequence"/>
</dbReference>
<dbReference type="OrthoDB" id="5854685at2759"/>
<sequence>MPSLFGKSQLYKYDVTVSKNHFLVLVRLPDYYLRLASNASSSISWPVFSRPQHSTIECLMDHDSLAKHCIQYILQRLHIKDSSYVGLKYYNVINEHSYWLDPECEIRKQLSKDELKPILNLSIMFYPIQPYSIVDENERLLIYQQIYWNFISSLYTIPVNHIYSIVACCVQSLFGDKFDFAQNIGFIEMLKNAVGMTDKSVDLFSKSLNKNYCSLNGLDPSVARQKFIKEISQLDSYGLEEFPVKNTMNNPVYIGASYRGLHSKLLESSFKLDANWENVVAISSNKQRQITISIDKNNYRTSFIYYTDSTNYNQYCVRILNLFRVYFLKHNQYVITEEKPSNDDHNIVLKVTNQQLYKKNSLIHSVPDLRSSSSGATTTPTSSLSPSSSCRSNSSIMATGSLPNLSLKLSTLSQKTITKQKQNVYATFSDNLNQLQKNDDDNEHELFSKK</sequence>
<dbReference type="PROSITE" id="PS50057">
    <property type="entry name" value="FERM_3"/>
    <property type="match status" value="1"/>
</dbReference>
<dbReference type="InterPro" id="IPR018979">
    <property type="entry name" value="FERM_N"/>
</dbReference>
<evidence type="ECO:0000313" key="6">
    <source>
        <dbReference type="EMBL" id="CAF4074689.1"/>
    </source>
</evidence>
<gene>
    <name evidence="3" type="ORF">GPM918_LOCUS14527</name>
    <name evidence="4" type="ORF">OVA965_LOCUS27090</name>
    <name evidence="5" type="ORF">SRO942_LOCUS14527</name>
    <name evidence="6" type="ORF">TMI583_LOCUS27833</name>
</gene>
<comment type="caution">
    <text evidence="3">The sequence shown here is derived from an EMBL/GenBank/DDBJ whole genome shotgun (WGS) entry which is preliminary data.</text>
</comment>
<dbReference type="Pfam" id="PF09379">
    <property type="entry name" value="FERM_N"/>
    <property type="match status" value="1"/>
</dbReference>
<dbReference type="SUPFAM" id="SSF47031">
    <property type="entry name" value="Second domain of FERM"/>
    <property type="match status" value="1"/>
</dbReference>
<evidence type="ECO:0000313" key="4">
    <source>
        <dbReference type="EMBL" id="CAF1268921.1"/>
    </source>
</evidence>